<gene>
    <name evidence="1" type="ORF">BWK62_00665</name>
</gene>
<accession>A0A246GG69</accession>
<organism evidence="1 2">
    <name type="scientific">Flavobacterium columnare</name>
    <dbReference type="NCBI Taxonomy" id="996"/>
    <lineage>
        <taxon>Bacteria</taxon>
        <taxon>Pseudomonadati</taxon>
        <taxon>Bacteroidota</taxon>
        <taxon>Flavobacteriia</taxon>
        <taxon>Flavobacteriales</taxon>
        <taxon>Flavobacteriaceae</taxon>
        <taxon>Flavobacterium</taxon>
    </lineage>
</organism>
<name>A0A246GG69_9FLAO</name>
<evidence type="ECO:0008006" key="3">
    <source>
        <dbReference type="Google" id="ProtNLM"/>
    </source>
</evidence>
<comment type="caution">
    <text evidence="1">The sequence shown here is derived from an EMBL/GenBank/DDBJ whole genome shotgun (WGS) entry which is preliminary data.</text>
</comment>
<reference evidence="1 2" key="1">
    <citation type="journal article" date="2017" name="Infect. Genet. Evol.">
        <title>Comparative genome analysis of fish pathogen Flavobacterium columnare reveals extensive sequence diversity within the species.</title>
        <authorList>
            <person name="Kayansamruaj P."/>
            <person name="Dong H.T."/>
            <person name="Hirono I."/>
            <person name="Kondo H."/>
            <person name="Senapin S."/>
            <person name="Rodkhum C."/>
        </authorList>
    </citation>
    <scope>NUCLEOTIDE SEQUENCE [LARGE SCALE GENOMIC DNA]</scope>
    <source>
        <strain evidence="1 2">1214</strain>
    </source>
</reference>
<evidence type="ECO:0000313" key="1">
    <source>
        <dbReference type="EMBL" id="OWP79776.1"/>
    </source>
</evidence>
<proteinExistence type="predicted"/>
<evidence type="ECO:0000313" key="2">
    <source>
        <dbReference type="Proteomes" id="UP000198034"/>
    </source>
</evidence>
<sequence>MKQLKINFILFILFSIFGCKKEIEQTAKVVTATKSLKKTKKEEVFKPTLKDLQKFIPDGFEIQYDAEGDLNQDKIPDYVCVLKHVEDFTSPRPTLVFLGNKDKSIRLMAKSDVAFPLEYIDGENKNFEYEYIQIKDHKLSIDVSGMGAAGSYTYVYELVNENLFLASIHSFDQGAGGQTEVSYDVLEGNYVVENTNTDEEDMPTETENIQKKSLKLKFEEVDPIELLKQNY</sequence>
<protein>
    <recommendedName>
        <fullName evidence="3">Lipoprotein</fullName>
    </recommendedName>
</protein>
<dbReference type="PROSITE" id="PS51257">
    <property type="entry name" value="PROKAR_LIPOPROTEIN"/>
    <property type="match status" value="1"/>
</dbReference>
<dbReference type="Proteomes" id="UP000198034">
    <property type="component" value="Unassembled WGS sequence"/>
</dbReference>
<dbReference type="AlphaFoldDB" id="A0A246GG69"/>
<dbReference type="EMBL" id="MTCY01000001">
    <property type="protein sequence ID" value="OWP79776.1"/>
    <property type="molecule type" value="Genomic_DNA"/>
</dbReference>